<sequence length="42" mass="4658">MEVTLDTLLIVGWILIVFYVRPTAGEIDDIRKGVRELLGKGG</sequence>
<accession>A0A889IPV7</accession>
<dbReference type="EMBL" id="MW460246">
    <property type="protein sequence ID" value="QRE00402.1"/>
    <property type="molecule type" value="Genomic_DNA"/>
</dbReference>
<protein>
    <submittedName>
        <fullName evidence="1">Uncharacterized protein</fullName>
    </submittedName>
</protein>
<name>A0A889IPV7_9CAUD</name>
<reference evidence="1" key="1">
    <citation type="submission" date="2021-01" db="EMBL/GenBank/DDBJ databases">
        <authorList>
            <person name="Rakov C."/>
            <person name="Alkalay-Oren S."/>
            <person name="Coppenhagen-Glazer S."/>
            <person name="Hazan R."/>
        </authorList>
    </citation>
    <scope>NUCLEOTIDE SEQUENCE</scope>
</reference>
<dbReference type="Proteomes" id="UP000622430">
    <property type="component" value="Segment"/>
</dbReference>
<evidence type="ECO:0000313" key="2">
    <source>
        <dbReference type="Proteomes" id="UP000622430"/>
    </source>
</evidence>
<keyword evidence="2" id="KW-1185">Reference proteome</keyword>
<organism evidence="1 2">
    <name type="scientific">Burkholderia phage BCSR52</name>
    <dbReference type="NCBI Taxonomy" id="2805748"/>
    <lineage>
        <taxon>Viruses</taxon>
        <taxon>Duplodnaviria</taxon>
        <taxon>Heunggongvirae</taxon>
        <taxon>Uroviricota</taxon>
        <taxon>Caudoviricetes</taxon>
        <taxon>Lindbergviridae</taxon>
        <taxon>Irusalimvirus</taxon>
        <taxon>Irusalimvirus BCSR52</taxon>
    </lineage>
</organism>
<proteinExistence type="predicted"/>
<evidence type="ECO:0000313" key="1">
    <source>
        <dbReference type="EMBL" id="QRE00402.1"/>
    </source>
</evidence>